<protein>
    <submittedName>
        <fullName evidence="1">S-adenosyl-L-methionine-dependent methyltransferase</fullName>
    </submittedName>
</protein>
<organism evidence="1 2">
    <name type="scientific">Hypoxylon rubiginosum</name>
    <dbReference type="NCBI Taxonomy" id="110542"/>
    <lineage>
        <taxon>Eukaryota</taxon>
        <taxon>Fungi</taxon>
        <taxon>Dikarya</taxon>
        <taxon>Ascomycota</taxon>
        <taxon>Pezizomycotina</taxon>
        <taxon>Sordariomycetes</taxon>
        <taxon>Xylariomycetidae</taxon>
        <taxon>Xylariales</taxon>
        <taxon>Hypoxylaceae</taxon>
        <taxon>Hypoxylon</taxon>
    </lineage>
</organism>
<dbReference type="EMBL" id="MU394392">
    <property type="protein sequence ID" value="KAI6081546.1"/>
    <property type="molecule type" value="Genomic_DNA"/>
</dbReference>
<keyword evidence="2" id="KW-1185">Reference proteome</keyword>
<accession>A0ACC0CMF6</accession>
<evidence type="ECO:0000313" key="2">
    <source>
        <dbReference type="Proteomes" id="UP001497680"/>
    </source>
</evidence>
<sequence length="272" mass="31184">MSSDDNYILSRDYLENSRLNLYHYQWVEVFGYRTHPKIPIDDPKLRIADIGAGTGVWLTDLAARLPSSVQLDGLDVSLHAMPPREWLPSNMTVREWNIKDAVPDDLVGVYDIIHARNFIFVLKDDEIKHTMENMMKLLKPGGYLQWGESEVHKMKIMKTDPQADASALQQLMNMTLGQDARLQPTWVSHVGEHLSEAGFEDVETDLRDPQPHLAFMMHECQLVLHELITRQTRNESVRKEIERLLPLVQKQTVAGACNDIPRRSVIGRKPKA</sequence>
<keyword evidence="1" id="KW-0808">Transferase</keyword>
<keyword evidence="1" id="KW-0489">Methyltransferase</keyword>
<gene>
    <name evidence="1" type="ORF">F4821DRAFT_264783</name>
</gene>
<evidence type="ECO:0000313" key="1">
    <source>
        <dbReference type="EMBL" id="KAI6081546.1"/>
    </source>
</evidence>
<comment type="caution">
    <text evidence="1">The sequence shown here is derived from an EMBL/GenBank/DDBJ whole genome shotgun (WGS) entry which is preliminary data.</text>
</comment>
<reference evidence="1 2" key="1">
    <citation type="journal article" date="2022" name="New Phytol.">
        <title>Ecological generalism drives hyperdiversity of secondary metabolite gene clusters in xylarialean endophytes.</title>
        <authorList>
            <person name="Franco M.E.E."/>
            <person name="Wisecaver J.H."/>
            <person name="Arnold A.E."/>
            <person name="Ju Y.M."/>
            <person name="Slot J.C."/>
            <person name="Ahrendt S."/>
            <person name="Moore L.P."/>
            <person name="Eastman K.E."/>
            <person name="Scott K."/>
            <person name="Konkel Z."/>
            <person name="Mondo S.J."/>
            <person name="Kuo A."/>
            <person name="Hayes R.D."/>
            <person name="Haridas S."/>
            <person name="Andreopoulos B."/>
            <person name="Riley R."/>
            <person name="LaButti K."/>
            <person name="Pangilinan J."/>
            <person name="Lipzen A."/>
            <person name="Amirebrahimi M."/>
            <person name="Yan J."/>
            <person name="Adam C."/>
            <person name="Keymanesh K."/>
            <person name="Ng V."/>
            <person name="Louie K."/>
            <person name="Northen T."/>
            <person name="Drula E."/>
            <person name="Henrissat B."/>
            <person name="Hsieh H.M."/>
            <person name="Youens-Clark K."/>
            <person name="Lutzoni F."/>
            <person name="Miadlikowska J."/>
            <person name="Eastwood D.C."/>
            <person name="Hamelin R.C."/>
            <person name="Grigoriev I.V."/>
            <person name="U'Ren J.M."/>
        </authorList>
    </citation>
    <scope>NUCLEOTIDE SEQUENCE [LARGE SCALE GENOMIC DNA]</scope>
    <source>
        <strain evidence="1 2">ER1909</strain>
    </source>
</reference>
<name>A0ACC0CMF6_9PEZI</name>
<proteinExistence type="predicted"/>
<dbReference type="Proteomes" id="UP001497680">
    <property type="component" value="Unassembled WGS sequence"/>
</dbReference>